<evidence type="ECO:0000256" key="1">
    <source>
        <dbReference type="ARBA" id="ARBA00004442"/>
    </source>
</evidence>
<gene>
    <name evidence="8" type="ORF">SAMN05421788_1011521</name>
</gene>
<dbReference type="Pfam" id="PF14322">
    <property type="entry name" value="SusD-like_3"/>
    <property type="match status" value="1"/>
</dbReference>
<feature type="domain" description="RagB/SusD" evidence="6">
    <location>
        <begin position="339"/>
        <end position="455"/>
    </location>
</feature>
<dbReference type="InterPro" id="IPR033985">
    <property type="entry name" value="SusD-like_N"/>
</dbReference>
<comment type="similarity">
    <text evidence="2">Belongs to the SusD family.</text>
</comment>
<comment type="subcellular location">
    <subcellularLocation>
        <location evidence="1">Cell outer membrane</location>
    </subcellularLocation>
</comment>
<dbReference type="Gene3D" id="1.25.40.390">
    <property type="match status" value="1"/>
</dbReference>
<evidence type="ECO:0000256" key="5">
    <source>
        <dbReference type="ARBA" id="ARBA00023237"/>
    </source>
</evidence>
<evidence type="ECO:0000313" key="8">
    <source>
        <dbReference type="EMBL" id="SIS83896.1"/>
    </source>
</evidence>
<keyword evidence="9" id="KW-1185">Reference proteome</keyword>
<dbReference type="InterPro" id="IPR012944">
    <property type="entry name" value="SusD_RagB_dom"/>
</dbReference>
<dbReference type="AlphaFoldDB" id="A0A173MR07"/>
<feature type="domain" description="SusD-like N-terminal" evidence="7">
    <location>
        <begin position="24"/>
        <end position="226"/>
    </location>
</feature>
<dbReference type="Pfam" id="PF07980">
    <property type="entry name" value="SusD_RagB"/>
    <property type="match status" value="1"/>
</dbReference>
<proteinExistence type="inferred from homology"/>
<dbReference type="GO" id="GO:0009279">
    <property type="term" value="C:cell outer membrane"/>
    <property type="evidence" value="ECO:0007669"/>
    <property type="project" value="UniProtKB-SubCell"/>
</dbReference>
<keyword evidence="5" id="KW-0998">Cell outer membrane</keyword>
<dbReference type="SUPFAM" id="SSF48452">
    <property type="entry name" value="TPR-like"/>
    <property type="match status" value="1"/>
</dbReference>
<dbReference type="EMBL" id="FTOR01000001">
    <property type="protein sequence ID" value="SIS83896.1"/>
    <property type="molecule type" value="Genomic_DNA"/>
</dbReference>
<evidence type="ECO:0000256" key="3">
    <source>
        <dbReference type="ARBA" id="ARBA00022729"/>
    </source>
</evidence>
<keyword evidence="4" id="KW-0472">Membrane</keyword>
<keyword evidence="3" id="KW-0732">Signal</keyword>
<evidence type="ECO:0000313" key="9">
    <source>
        <dbReference type="Proteomes" id="UP000186917"/>
    </source>
</evidence>
<name>A0A173MR07_9BACT</name>
<evidence type="ECO:0000256" key="2">
    <source>
        <dbReference type="ARBA" id="ARBA00006275"/>
    </source>
</evidence>
<dbReference type="STRING" id="477680.SAMN05421788_1011521"/>
<reference evidence="9" key="1">
    <citation type="submission" date="2017-01" db="EMBL/GenBank/DDBJ databases">
        <authorList>
            <person name="Varghese N."/>
            <person name="Submissions S."/>
        </authorList>
    </citation>
    <scope>NUCLEOTIDE SEQUENCE [LARGE SCALE GENOMIC DNA]</scope>
    <source>
        <strain evidence="9">DSM 21054</strain>
    </source>
</reference>
<sequence>MKTLYFTSIVLFLLTVAACKKQDEWLDVKLNKSDVIPKVEEDFQALLDNTNRMNASYPALGIVGCDNYYVSYSTWLAASLPIERMAYTWDENVYQGITPFDWGDASLMVAFANVALEGWEKAEKKNSAAWNNIRGSSLFFRSYAFYNMLQLFAPHYDSATAAVDLGIQLRLSSDVNQRVGRSSTGDCYKKVTDDLREALLYLPAYPFYQSRPGKQAVYALLARIYLDMEKYPAAVAYADSALQMGTSLYNFSTDINSAVNRPFPVYPKNKEVIFYAESAVYGIASPSGFRAIIDSALYQQYEANDIRRAAFFRVNNGLNYFKGTYTGSSYPFAGLAVNELYLIRSEANVRTGHNMAALKDLNDLISTRYKPGTYVAFSSDSGEDILKKVIQERRKEMPFTSLRWADLKRLNRDSRFAVTLYRKLNGSDYVLPPNDKRYVLPIPDEEIRLSGVPQNPR</sequence>
<dbReference type="Proteomes" id="UP000186917">
    <property type="component" value="Unassembled WGS sequence"/>
</dbReference>
<dbReference type="InterPro" id="IPR011990">
    <property type="entry name" value="TPR-like_helical_dom_sf"/>
</dbReference>
<dbReference type="KEGG" id="fln:FLA_6147"/>
<dbReference type="PROSITE" id="PS51257">
    <property type="entry name" value="PROKAR_LIPOPROTEIN"/>
    <property type="match status" value="1"/>
</dbReference>
<evidence type="ECO:0000259" key="6">
    <source>
        <dbReference type="Pfam" id="PF07980"/>
    </source>
</evidence>
<evidence type="ECO:0000259" key="7">
    <source>
        <dbReference type="Pfam" id="PF14322"/>
    </source>
</evidence>
<dbReference type="RefSeq" id="WP_076377161.1">
    <property type="nucleotide sequence ID" value="NZ_AP017422.1"/>
</dbReference>
<dbReference type="OrthoDB" id="653598at2"/>
<accession>A0A173MR07</accession>
<protein>
    <submittedName>
        <fullName evidence="8">SusD family protein</fullName>
    </submittedName>
</protein>
<organism evidence="8 9">
    <name type="scientific">Filimonas lacunae</name>
    <dbReference type="NCBI Taxonomy" id="477680"/>
    <lineage>
        <taxon>Bacteria</taxon>
        <taxon>Pseudomonadati</taxon>
        <taxon>Bacteroidota</taxon>
        <taxon>Chitinophagia</taxon>
        <taxon>Chitinophagales</taxon>
        <taxon>Chitinophagaceae</taxon>
        <taxon>Filimonas</taxon>
    </lineage>
</organism>
<evidence type="ECO:0000256" key="4">
    <source>
        <dbReference type="ARBA" id="ARBA00023136"/>
    </source>
</evidence>